<dbReference type="InterPro" id="IPR008254">
    <property type="entry name" value="Flavodoxin/NO_synth"/>
</dbReference>
<sequence length="385" mass="42717">MKNLSENIQYIGVDDTDIDLFEGQYVVPAGMAYNSFLIQDEKIAVTDTVDFRKVADWEANLEKALAGRKPDYLIIHHLEPDHAGGITRFVELYPEVTIVASAKAFAMLPQFMELPAETKKLAVKDGDTLSLGMHTLQFFTAPMVHWPEVIFSFEQSEKVLFSADAFGKFGVYDADPDDWACEARRYYFNIVGKYGAQVQAVLKKVAPLGVQTICPLHGPVLAENLEYYLGKYNTWSSYVPEDKGVLIAFTSIYGHTAKAAEVLAKELETAGVEKVVVSDLARSDMAEVLEDAFRYDRMVVMAPTYDAGVFPVMEEFLNHLKSKNYSNRKVGVVENGSWAPMAAKKMTEALSAMKKITLCETTVSIKSALNADSTAALKQLAKELV</sequence>
<accession>A0A2M9A3R5</accession>
<reference evidence="3 4" key="1">
    <citation type="submission" date="2017-11" db="EMBL/GenBank/DDBJ databases">
        <title>Animal gut microbial communities from fecal samples from Wisconsin, USA.</title>
        <authorList>
            <person name="Neumann A."/>
        </authorList>
    </citation>
    <scope>NUCLEOTIDE SEQUENCE [LARGE SCALE GENOMIC DNA]</scope>
    <source>
        <strain evidence="3 4">UWS3</strain>
    </source>
</reference>
<evidence type="ECO:0000256" key="1">
    <source>
        <dbReference type="ARBA" id="ARBA00007121"/>
    </source>
</evidence>
<dbReference type="InterPro" id="IPR001279">
    <property type="entry name" value="Metallo-B-lactamas"/>
</dbReference>
<comment type="caution">
    <text evidence="3">The sequence shown here is derived from an EMBL/GenBank/DDBJ whole genome shotgun (WGS) entry which is preliminary data.</text>
</comment>
<dbReference type="PANTHER" id="PTHR43717:SF1">
    <property type="entry name" value="ANAEROBIC NITRIC OXIDE REDUCTASE FLAVORUBREDOXIN"/>
    <property type="match status" value="1"/>
</dbReference>
<name>A0A2M9A3R5_9BACT</name>
<dbReference type="Gene3D" id="3.40.50.360">
    <property type="match status" value="1"/>
</dbReference>
<dbReference type="Gene3D" id="3.60.15.10">
    <property type="entry name" value="Ribonuclease Z/Hydroxyacylglutathione hydrolase-like"/>
    <property type="match status" value="1"/>
</dbReference>
<evidence type="ECO:0000313" key="4">
    <source>
        <dbReference type="Proteomes" id="UP000231134"/>
    </source>
</evidence>
<dbReference type="AlphaFoldDB" id="A0A2M9A3R5"/>
<dbReference type="GO" id="GO:0016491">
    <property type="term" value="F:oxidoreductase activity"/>
    <property type="evidence" value="ECO:0007669"/>
    <property type="project" value="InterPro"/>
</dbReference>
<dbReference type="Pfam" id="PF19583">
    <property type="entry name" value="ODP"/>
    <property type="match status" value="1"/>
</dbReference>
<dbReference type="CDD" id="cd07709">
    <property type="entry name" value="flavodiiron_proteins_MBL-fold"/>
    <property type="match status" value="1"/>
</dbReference>
<dbReference type="PANTHER" id="PTHR43717">
    <property type="entry name" value="ANAEROBIC NITRIC OXIDE REDUCTASE FLAVORUBREDOXIN"/>
    <property type="match status" value="1"/>
</dbReference>
<dbReference type="GO" id="GO:0010181">
    <property type="term" value="F:FMN binding"/>
    <property type="evidence" value="ECO:0007669"/>
    <property type="project" value="InterPro"/>
</dbReference>
<evidence type="ECO:0000313" key="3">
    <source>
        <dbReference type="EMBL" id="PJJ40362.1"/>
    </source>
</evidence>
<dbReference type="InterPro" id="IPR036866">
    <property type="entry name" value="RibonucZ/Hydroxyglut_hydro"/>
</dbReference>
<dbReference type="InterPro" id="IPR029039">
    <property type="entry name" value="Flavoprotein-like_sf"/>
</dbReference>
<dbReference type="GO" id="GO:0009055">
    <property type="term" value="F:electron transfer activity"/>
    <property type="evidence" value="ECO:0007669"/>
    <property type="project" value="InterPro"/>
</dbReference>
<protein>
    <submittedName>
        <fullName evidence="3">Flavorubredoxin</fullName>
    </submittedName>
</protein>
<proteinExistence type="inferred from homology"/>
<dbReference type="SUPFAM" id="SSF56281">
    <property type="entry name" value="Metallo-hydrolase/oxidoreductase"/>
    <property type="match status" value="1"/>
</dbReference>
<dbReference type="SUPFAM" id="SSF52218">
    <property type="entry name" value="Flavoproteins"/>
    <property type="match status" value="1"/>
</dbReference>
<dbReference type="Proteomes" id="UP000231134">
    <property type="component" value="Unassembled WGS sequence"/>
</dbReference>
<keyword evidence="4" id="KW-1185">Reference proteome</keyword>
<feature type="domain" description="Flavodoxin-like" evidence="2">
    <location>
        <begin position="245"/>
        <end position="385"/>
    </location>
</feature>
<dbReference type="PROSITE" id="PS50902">
    <property type="entry name" value="FLAVODOXIN_LIKE"/>
    <property type="match status" value="1"/>
</dbReference>
<gene>
    <name evidence="3" type="ORF">BGX16_0281</name>
</gene>
<dbReference type="InterPro" id="IPR016440">
    <property type="entry name" value="Rubredoxin-O_OxRdtase"/>
</dbReference>
<dbReference type="SMART" id="SM00849">
    <property type="entry name" value="Lactamase_B"/>
    <property type="match status" value="1"/>
</dbReference>
<dbReference type="EMBL" id="PGEX01000001">
    <property type="protein sequence ID" value="PJJ40362.1"/>
    <property type="molecule type" value="Genomic_DNA"/>
</dbReference>
<dbReference type="GO" id="GO:0046872">
    <property type="term" value="F:metal ion binding"/>
    <property type="evidence" value="ECO:0007669"/>
    <property type="project" value="InterPro"/>
</dbReference>
<dbReference type="InterPro" id="IPR045761">
    <property type="entry name" value="ODP_dom"/>
</dbReference>
<dbReference type="Pfam" id="PF00258">
    <property type="entry name" value="Flavodoxin_1"/>
    <property type="match status" value="1"/>
</dbReference>
<dbReference type="PIRSF" id="PIRSF005243">
    <property type="entry name" value="ROO"/>
    <property type="match status" value="1"/>
</dbReference>
<comment type="similarity">
    <text evidence="1">In the N-terminal section; belongs to the zinc metallo-hydrolase group 3 family.</text>
</comment>
<evidence type="ECO:0000259" key="2">
    <source>
        <dbReference type="PROSITE" id="PS50902"/>
    </source>
</evidence>
<organism evidence="3 4">
    <name type="scientific">Hallerella succinigenes</name>
    <dbReference type="NCBI Taxonomy" id="1896222"/>
    <lineage>
        <taxon>Bacteria</taxon>
        <taxon>Pseudomonadati</taxon>
        <taxon>Fibrobacterota</taxon>
        <taxon>Fibrobacteria</taxon>
        <taxon>Fibrobacterales</taxon>
        <taxon>Fibrobacteraceae</taxon>
        <taxon>Hallerella</taxon>
    </lineage>
</organism>